<sequence length="240" mass="26082">MAARAPRPKRRLQHRCATRRRSVRRSVDPLRRLPSAQEDGASPFVRAKSPHKAASHPPAEVRPCPLPTGGATSHAGGIPPPPTTHTGASLPRIRIEPAALLAEESDAATLPIAAAALLIPAAAGGRLLHQLLCTFSSHGKTVRATSSSSSKQGFRYWVPQEEEEEKKGSTEGFAGEGEEEENRGAQEGEKFAHAKELFFLSAVWYPFLKDNIGSCLVKGNPVNHDWPWNFSCNDLSINRF</sequence>
<dbReference type="GeneID" id="101762048"/>
<proteinExistence type="predicted"/>
<organism evidence="2 3">
    <name type="scientific">Setaria italica</name>
    <name type="common">Foxtail millet</name>
    <name type="synonym">Panicum italicum</name>
    <dbReference type="NCBI Taxonomy" id="4555"/>
    <lineage>
        <taxon>Eukaryota</taxon>
        <taxon>Viridiplantae</taxon>
        <taxon>Streptophyta</taxon>
        <taxon>Embryophyta</taxon>
        <taxon>Tracheophyta</taxon>
        <taxon>Spermatophyta</taxon>
        <taxon>Magnoliopsida</taxon>
        <taxon>Liliopsida</taxon>
        <taxon>Poales</taxon>
        <taxon>Poaceae</taxon>
        <taxon>PACMAD clade</taxon>
        <taxon>Panicoideae</taxon>
        <taxon>Panicodae</taxon>
        <taxon>Paniceae</taxon>
        <taxon>Cenchrinae</taxon>
        <taxon>Setaria</taxon>
    </lineage>
</organism>
<accession>K3XLG4</accession>
<dbReference type="Proteomes" id="UP000004995">
    <property type="component" value="Unassembled WGS sequence"/>
</dbReference>
<dbReference type="AlphaFoldDB" id="K3XLG4"/>
<feature type="compositionally biased region" description="Basic residues" evidence="1">
    <location>
        <begin position="1"/>
        <end position="24"/>
    </location>
</feature>
<feature type="region of interest" description="Disordered" evidence="1">
    <location>
        <begin position="153"/>
        <end position="187"/>
    </location>
</feature>
<reference evidence="2" key="2">
    <citation type="submission" date="2018-08" db="UniProtKB">
        <authorList>
            <consortium name="EnsemblPlants"/>
        </authorList>
    </citation>
    <scope>IDENTIFICATION</scope>
    <source>
        <strain evidence="2">Yugu1</strain>
    </source>
</reference>
<evidence type="ECO:0000313" key="2">
    <source>
        <dbReference type="EnsemblPlants" id="KQL05173"/>
    </source>
</evidence>
<dbReference type="EnsemblPlants" id="KQL05173">
    <property type="protein sequence ID" value="KQL05173"/>
    <property type="gene ID" value="SETIT_002737mg"/>
</dbReference>
<feature type="region of interest" description="Disordered" evidence="1">
    <location>
        <begin position="1"/>
        <end position="89"/>
    </location>
</feature>
<name>K3XLG4_SETIT</name>
<keyword evidence="3" id="KW-1185">Reference proteome</keyword>
<reference evidence="3" key="1">
    <citation type="journal article" date="2012" name="Nat. Biotechnol.">
        <title>Reference genome sequence of the model plant Setaria.</title>
        <authorList>
            <person name="Bennetzen J.L."/>
            <person name="Schmutz J."/>
            <person name="Wang H."/>
            <person name="Percifield R."/>
            <person name="Hawkins J."/>
            <person name="Pontaroli A.C."/>
            <person name="Estep M."/>
            <person name="Feng L."/>
            <person name="Vaughn J.N."/>
            <person name="Grimwood J."/>
            <person name="Jenkins J."/>
            <person name="Barry K."/>
            <person name="Lindquist E."/>
            <person name="Hellsten U."/>
            <person name="Deshpande S."/>
            <person name="Wang X."/>
            <person name="Wu X."/>
            <person name="Mitros T."/>
            <person name="Triplett J."/>
            <person name="Yang X."/>
            <person name="Ye C.Y."/>
            <person name="Mauro-Herrera M."/>
            <person name="Wang L."/>
            <person name="Li P."/>
            <person name="Sharma M."/>
            <person name="Sharma R."/>
            <person name="Ronald P.C."/>
            <person name="Panaud O."/>
            <person name="Kellogg E.A."/>
            <person name="Brutnell T.P."/>
            <person name="Doust A.N."/>
            <person name="Tuskan G.A."/>
            <person name="Rokhsar D."/>
            <person name="Devos K.M."/>
        </authorList>
    </citation>
    <scope>NUCLEOTIDE SEQUENCE [LARGE SCALE GENOMIC DNA]</scope>
    <source>
        <strain evidence="3">cv. Yugu1</strain>
    </source>
</reference>
<evidence type="ECO:0000313" key="3">
    <source>
        <dbReference type="Proteomes" id="UP000004995"/>
    </source>
</evidence>
<dbReference type="Gramene" id="KQL05173">
    <property type="protein sequence ID" value="KQL05173"/>
    <property type="gene ID" value="SETIT_002737mg"/>
</dbReference>
<dbReference type="EMBL" id="AGNK02002997">
    <property type="status" value="NOT_ANNOTATED_CDS"/>
    <property type="molecule type" value="Genomic_DNA"/>
</dbReference>
<dbReference type="KEGG" id="sita:101762048"/>
<evidence type="ECO:0000256" key="1">
    <source>
        <dbReference type="SAM" id="MobiDB-lite"/>
    </source>
</evidence>
<protein>
    <submittedName>
        <fullName evidence="2">Uncharacterized protein</fullName>
    </submittedName>
</protein>
<gene>
    <name evidence="2" type="primary">LOC101762048</name>
</gene>
<dbReference type="RefSeq" id="XP_004968754.1">
    <property type="nucleotide sequence ID" value="XM_004968697.4"/>
</dbReference>
<dbReference type="HOGENOM" id="CLU_1317396_0_0_1"/>
<dbReference type="InParanoid" id="K3XLG4"/>